<evidence type="ECO:0000313" key="3">
    <source>
        <dbReference type="Proteomes" id="UP000054282"/>
    </source>
</evidence>
<accession>A0A0L7MA68</accession>
<feature type="transmembrane region" description="Helical" evidence="1">
    <location>
        <begin position="6"/>
        <end position="25"/>
    </location>
</feature>
<sequence>MKRRFWIYIYKSIKIFLLIGLNTIYRDDRYFITCYEKSNILIYDKIIHVLLRNVFVYYYHLYLLDMSEI</sequence>
<protein>
    <submittedName>
        <fullName evidence="2">Uncharacterized protein</fullName>
    </submittedName>
</protein>
<feature type="transmembrane region" description="Helical" evidence="1">
    <location>
        <begin position="46"/>
        <end position="64"/>
    </location>
</feature>
<dbReference type="EMBL" id="GG703107">
    <property type="protein sequence ID" value="KOB89747.1"/>
    <property type="molecule type" value="Genomic_DNA"/>
</dbReference>
<dbReference type="KEGG" id="pfd:PFDG_05300"/>
<proteinExistence type="predicted"/>
<evidence type="ECO:0000313" key="2">
    <source>
        <dbReference type="EMBL" id="KOB89747.1"/>
    </source>
</evidence>
<reference evidence="3" key="1">
    <citation type="submission" date="2006-09" db="EMBL/GenBank/DDBJ databases">
        <title>Annotation of Plasmodium falciparum Dd2.</title>
        <authorList>
            <consortium name="The Broad Institute Genome Sequencing Platform"/>
            <person name="Volkman S.K."/>
            <person name="Neafsey D.E."/>
            <person name="Dash A.P."/>
            <person name="Chitnis C.E."/>
            <person name="Hartl D.L."/>
            <person name="Young S.K."/>
            <person name="Zeng Q."/>
            <person name="Koehrsen M."/>
            <person name="Alvarado L."/>
            <person name="Berlin A."/>
            <person name="Borenstein D."/>
            <person name="Chapman S.B."/>
            <person name="Chen Z."/>
            <person name="Engels R."/>
            <person name="Freedman E."/>
            <person name="Gellesch M."/>
            <person name="Goldberg J."/>
            <person name="Griggs A."/>
            <person name="Gujja S."/>
            <person name="Heilman E.R."/>
            <person name="Heiman D.I."/>
            <person name="Howarth C."/>
            <person name="Jen D."/>
            <person name="Larson L."/>
            <person name="Mehta T."/>
            <person name="Neiman D."/>
            <person name="Park D."/>
            <person name="Pearson M."/>
            <person name="Roberts A."/>
            <person name="Saif S."/>
            <person name="Shea T."/>
            <person name="Shenoy N."/>
            <person name="Sisk P."/>
            <person name="Stolte C."/>
            <person name="Sykes S."/>
            <person name="Walk T."/>
            <person name="White J."/>
            <person name="Yandava C."/>
            <person name="Haas B."/>
            <person name="Henn M.R."/>
            <person name="Nusbaum C."/>
            <person name="Birren B."/>
        </authorList>
    </citation>
    <scope>NUCLEOTIDE SEQUENCE [LARGE SCALE GENOMIC DNA]</scope>
</reference>
<evidence type="ECO:0000256" key="1">
    <source>
        <dbReference type="SAM" id="Phobius"/>
    </source>
</evidence>
<name>A0A0L7MA68_PLAF4</name>
<keyword evidence="1" id="KW-0812">Transmembrane</keyword>
<organism evidence="2 3">
    <name type="scientific">Plasmodium falciparum (isolate Dd2)</name>
    <dbReference type="NCBI Taxonomy" id="57267"/>
    <lineage>
        <taxon>Eukaryota</taxon>
        <taxon>Sar</taxon>
        <taxon>Alveolata</taxon>
        <taxon>Apicomplexa</taxon>
        <taxon>Aconoidasida</taxon>
        <taxon>Haemosporida</taxon>
        <taxon>Plasmodiidae</taxon>
        <taxon>Plasmodium</taxon>
        <taxon>Plasmodium (Laverania)</taxon>
    </lineage>
</organism>
<reference evidence="3" key="2">
    <citation type="submission" date="2006-09" db="EMBL/GenBank/DDBJ databases">
        <title>The genome sequence of Plasmodium falciparum Dd2.</title>
        <authorList>
            <consortium name="The Broad Institute Genome Sequencing Platform"/>
            <person name="Birren B."/>
            <person name="Lander E."/>
            <person name="Galagan J."/>
            <person name="Nusbaum C."/>
            <person name="Devon K."/>
            <person name="Henn M."/>
            <person name="Jaffe D."/>
            <person name="Butler J."/>
            <person name="Alvarez P."/>
            <person name="Gnerre S."/>
            <person name="Grabherr M."/>
            <person name="Kleber M."/>
            <person name="Mauceli E."/>
            <person name="Brockman W."/>
            <person name="MacCallum I.A."/>
            <person name="Rounsley S."/>
            <person name="Young S."/>
            <person name="LaButti K."/>
            <person name="Pushparaj V."/>
            <person name="DeCaprio D."/>
            <person name="Crawford M."/>
            <person name="Koehrsen M."/>
            <person name="Engels R."/>
            <person name="Montgomery P."/>
            <person name="Pearson M."/>
            <person name="Howarth C."/>
            <person name="Larson L."/>
            <person name="Luoma S."/>
            <person name="White J."/>
            <person name="Kodira C."/>
            <person name="Zeng Q."/>
            <person name="O'Leary S."/>
            <person name="Yandava C."/>
            <person name="Alvarado L."/>
            <person name="Wirth D."/>
            <person name="Volkman S."/>
            <person name="Hartl D."/>
        </authorList>
    </citation>
    <scope>NUCLEOTIDE SEQUENCE [LARGE SCALE GENOMIC DNA]</scope>
</reference>
<gene>
    <name evidence="2" type="ORF">PFDG_05300</name>
</gene>
<keyword evidence="1" id="KW-1133">Transmembrane helix</keyword>
<keyword evidence="1" id="KW-0472">Membrane</keyword>
<dbReference type="AlphaFoldDB" id="A0A0L7MA68"/>
<dbReference type="Proteomes" id="UP000054282">
    <property type="component" value="Unassembled WGS sequence"/>
</dbReference>